<dbReference type="SFLD" id="SFLDS00003">
    <property type="entry name" value="Haloacid_Dehalogenase"/>
    <property type="match status" value="1"/>
</dbReference>
<dbReference type="GO" id="GO:0016791">
    <property type="term" value="F:phosphatase activity"/>
    <property type="evidence" value="ECO:0007669"/>
    <property type="project" value="TreeGrafter"/>
</dbReference>
<dbReference type="GO" id="GO:0005829">
    <property type="term" value="C:cytosol"/>
    <property type="evidence" value="ECO:0007669"/>
    <property type="project" value="TreeGrafter"/>
</dbReference>
<dbReference type="AlphaFoldDB" id="A0A7W1YFI8"/>
<dbReference type="InterPro" id="IPR006379">
    <property type="entry name" value="HAD-SF_hydro_IIB"/>
</dbReference>
<dbReference type="InterPro" id="IPR023214">
    <property type="entry name" value="HAD_sf"/>
</dbReference>
<dbReference type="GO" id="GO:0000287">
    <property type="term" value="F:magnesium ion binding"/>
    <property type="evidence" value="ECO:0007669"/>
    <property type="project" value="TreeGrafter"/>
</dbReference>
<dbReference type="InterPro" id="IPR036412">
    <property type="entry name" value="HAD-like_sf"/>
</dbReference>
<gene>
    <name evidence="1" type="ORF">HPK16_05005</name>
</gene>
<reference evidence="1 2" key="1">
    <citation type="submission" date="2020-05" db="EMBL/GenBank/DDBJ databases">
        <authorList>
            <person name="Carlin C.R."/>
        </authorList>
    </citation>
    <scope>NUCLEOTIDE SEQUENCE [LARGE SCALE GENOMIC DNA]</scope>
    <source>
        <strain evidence="1 2">FSL W9-0585</strain>
    </source>
</reference>
<keyword evidence="2" id="KW-1185">Reference proteome</keyword>
<dbReference type="PANTHER" id="PTHR10000">
    <property type="entry name" value="PHOSPHOSERINE PHOSPHATASE"/>
    <property type="match status" value="1"/>
</dbReference>
<keyword evidence="1" id="KW-0378">Hydrolase</keyword>
<dbReference type="SFLD" id="SFLDG01140">
    <property type="entry name" value="C2.B:_Phosphomannomutase_and_P"/>
    <property type="match status" value="1"/>
</dbReference>
<dbReference type="Proteomes" id="UP000548787">
    <property type="component" value="Unassembled WGS sequence"/>
</dbReference>
<dbReference type="EMBL" id="JABJVM010000003">
    <property type="protein sequence ID" value="MBA3925697.1"/>
    <property type="molecule type" value="Genomic_DNA"/>
</dbReference>
<dbReference type="Pfam" id="PF08282">
    <property type="entry name" value="Hydrolase_3"/>
    <property type="match status" value="1"/>
</dbReference>
<dbReference type="RefSeq" id="WP_181675908.1">
    <property type="nucleotide sequence ID" value="NZ_JABJVM010000003.1"/>
</dbReference>
<name>A0A7W1YFI8_9LIST</name>
<accession>A0A7W1YFI8</accession>
<dbReference type="Gene3D" id="3.30.1240.10">
    <property type="match status" value="1"/>
</dbReference>
<dbReference type="NCBIfam" id="TIGR01484">
    <property type="entry name" value="HAD-SF-IIB"/>
    <property type="match status" value="1"/>
</dbReference>
<evidence type="ECO:0000313" key="1">
    <source>
        <dbReference type="EMBL" id="MBA3925697.1"/>
    </source>
</evidence>
<evidence type="ECO:0000313" key="2">
    <source>
        <dbReference type="Proteomes" id="UP000548787"/>
    </source>
</evidence>
<dbReference type="PANTHER" id="PTHR10000:SF53">
    <property type="entry name" value="5-AMINO-6-(5-PHOSPHO-D-RIBITYLAMINO)URACIL PHOSPHATASE YBJI-RELATED"/>
    <property type="match status" value="1"/>
</dbReference>
<protein>
    <submittedName>
        <fullName evidence="1">HAD-IIB family hydrolase</fullName>
    </submittedName>
</protein>
<reference evidence="1 2" key="2">
    <citation type="submission" date="2020-08" db="EMBL/GenBank/DDBJ databases">
        <title>Listeria ohnekaius sp. nov. and Listeria portnoyii sp. nov. isolated from non-agricultural and natural environments.</title>
        <authorList>
            <person name="Weller D."/>
            <person name="Belias A.M."/>
            <person name="Liao J."/>
            <person name="Guo S."/>
            <person name="Orsi R.H."/>
            <person name="Wiedmann M."/>
        </authorList>
    </citation>
    <scope>NUCLEOTIDE SEQUENCE [LARGE SCALE GENOMIC DNA]</scope>
    <source>
        <strain evidence="1 2">FSL W9-0585</strain>
    </source>
</reference>
<organism evidence="1 2">
    <name type="scientific">Listeria rustica</name>
    <dbReference type="NCBI Taxonomy" id="2713503"/>
    <lineage>
        <taxon>Bacteria</taxon>
        <taxon>Bacillati</taxon>
        <taxon>Bacillota</taxon>
        <taxon>Bacilli</taxon>
        <taxon>Bacillales</taxon>
        <taxon>Listeriaceae</taxon>
        <taxon>Listeria</taxon>
    </lineage>
</organism>
<sequence length="266" mass="29854">MIKLVITDMDGTFLDSKGAYNREFYQEIKGLMAQKNVAFAACTGKQCDRVEQLFGPENTEDLWILGDSAARIKHNGEFVYESLIKNKLGLEMIAKLEAYRLDYVIIACTSAGAVVKDTVPDAIFNRMKHSYSELRRVADFGEIDVDFVKISVYDEKEDSFHTRTQLADFFDKAYIVASEGAWIDISDVGVHKGTTVARLQEILGVTHDETMVFGDGLNDLELMEAGLYSFAMRNGFPETKAAANFIARSNDEDGVLHTIKWMLTLQ</sequence>
<comment type="caution">
    <text evidence="1">The sequence shown here is derived from an EMBL/GenBank/DDBJ whole genome shotgun (WGS) entry which is preliminary data.</text>
</comment>
<proteinExistence type="predicted"/>
<dbReference type="SUPFAM" id="SSF56784">
    <property type="entry name" value="HAD-like"/>
    <property type="match status" value="1"/>
</dbReference>
<dbReference type="Gene3D" id="3.40.50.1000">
    <property type="entry name" value="HAD superfamily/HAD-like"/>
    <property type="match status" value="1"/>
</dbReference>